<dbReference type="EMBL" id="FWFU01000002">
    <property type="protein sequence ID" value="SLN35956.1"/>
    <property type="molecule type" value="Genomic_DNA"/>
</dbReference>
<dbReference type="Proteomes" id="UP000193207">
    <property type="component" value="Unassembled WGS sequence"/>
</dbReference>
<protein>
    <recommendedName>
        <fullName evidence="3">Transposase</fullName>
    </recommendedName>
</protein>
<reference evidence="1 2" key="1">
    <citation type="submission" date="2017-03" db="EMBL/GenBank/DDBJ databases">
        <authorList>
            <person name="Afonso C.L."/>
            <person name="Miller P.J."/>
            <person name="Scott M.A."/>
            <person name="Spackman E."/>
            <person name="Goraichik I."/>
            <person name="Dimitrov K.M."/>
            <person name="Suarez D.L."/>
            <person name="Swayne D.E."/>
        </authorList>
    </citation>
    <scope>NUCLEOTIDE SEQUENCE [LARGE SCALE GENOMIC DNA]</scope>
    <source>
        <strain evidence="1 2">CECT 8110</strain>
    </source>
</reference>
<dbReference type="GO" id="GO:0004803">
    <property type="term" value="F:transposase activity"/>
    <property type="evidence" value="ECO:0007669"/>
    <property type="project" value="InterPro"/>
</dbReference>
<dbReference type="InterPro" id="IPR002514">
    <property type="entry name" value="Transposase_8"/>
</dbReference>
<dbReference type="AlphaFoldDB" id="A0A1X6Z1N8"/>
<dbReference type="GO" id="GO:0003677">
    <property type="term" value="F:DNA binding"/>
    <property type="evidence" value="ECO:0007669"/>
    <property type="project" value="InterPro"/>
</dbReference>
<proteinExistence type="predicted"/>
<dbReference type="GO" id="GO:0006313">
    <property type="term" value="P:DNA transposition"/>
    <property type="evidence" value="ECO:0007669"/>
    <property type="project" value="InterPro"/>
</dbReference>
<evidence type="ECO:0000313" key="1">
    <source>
        <dbReference type="EMBL" id="SLN35956.1"/>
    </source>
</evidence>
<evidence type="ECO:0000313" key="2">
    <source>
        <dbReference type="Proteomes" id="UP000193207"/>
    </source>
</evidence>
<name>A0A1X6Z1N8_9RHOB</name>
<dbReference type="Pfam" id="PF01527">
    <property type="entry name" value="HTH_Tnp_1"/>
    <property type="match status" value="1"/>
</dbReference>
<gene>
    <name evidence="1" type="ORF">ROH8110_01822</name>
</gene>
<keyword evidence="2" id="KW-1185">Reference proteome</keyword>
<evidence type="ECO:0008006" key="3">
    <source>
        <dbReference type="Google" id="ProtNLM"/>
    </source>
</evidence>
<sequence>MAGMKAPELSRRQGIGDAAFYSYKAKFDGMSISDAGTLRALEDETNELKCMLAGVMLNDSASRDLATSILTPDL</sequence>
<organism evidence="1 2">
    <name type="scientific">Roseovarius halotolerans</name>
    <dbReference type="NCBI Taxonomy" id="505353"/>
    <lineage>
        <taxon>Bacteria</taxon>
        <taxon>Pseudomonadati</taxon>
        <taxon>Pseudomonadota</taxon>
        <taxon>Alphaproteobacteria</taxon>
        <taxon>Rhodobacterales</taxon>
        <taxon>Roseobacteraceae</taxon>
        <taxon>Roseovarius</taxon>
    </lineage>
</organism>
<accession>A0A1X6Z1N8</accession>